<keyword evidence="4" id="KW-1185">Reference proteome</keyword>
<reference evidence="3 4" key="1">
    <citation type="submission" date="2024-06" db="EMBL/GenBank/DDBJ databases">
        <title>The Natural Products Discovery Center: Release of the First 8490 Sequenced Strains for Exploring Actinobacteria Biosynthetic Diversity.</title>
        <authorList>
            <person name="Kalkreuter E."/>
            <person name="Kautsar S.A."/>
            <person name="Yang D."/>
            <person name="Bader C.D."/>
            <person name="Teijaro C.N."/>
            <person name="Fluegel L."/>
            <person name="Davis C.M."/>
            <person name="Simpson J.R."/>
            <person name="Lauterbach L."/>
            <person name="Steele A.D."/>
            <person name="Gui C."/>
            <person name="Meng S."/>
            <person name="Li G."/>
            <person name="Viehrig K."/>
            <person name="Ye F."/>
            <person name="Su P."/>
            <person name="Kiefer A.F."/>
            <person name="Nichols A."/>
            <person name="Cepeda A.J."/>
            <person name="Yan W."/>
            <person name="Fan B."/>
            <person name="Jiang Y."/>
            <person name="Adhikari A."/>
            <person name="Zheng C.-J."/>
            <person name="Schuster L."/>
            <person name="Cowan T.M."/>
            <person name="Smanski M.J."/>
            <person name="Chevrette M.G."/>
            <person name="De Carvalho L.P.S."/>
            <person name="Shen B."/>
        </authorList>
    </citation>
    <scope>NUCLEOTIDE SEQUENCE [LARGE SCALE GENOMIC DNA]</scope>
    <source>
        <strain evidence="3 4">NPDC000632</strain>
    </source>
</reference>
<dbReference type="RefSeq" id="WP_350721511.1">
    <property type="nucleotide sequence ID" value="NZ_JBEPCO010000027.1"/>
</dbReference>
<proteinExistence type="inferred from homology"/>
<dbReference type="Proteomes" id="UP001490330">
    <property type="component" value="Unassembled WGS sequence"/>
</dbReference>
<accession>A0ABV1VRE0</accession>
<evidence type="ECO:0000256" key="1">
    <source>
        <dbReference type="ARBA" id="ARBA00007637"/>
    </source>
</evidence>
<dbReference type="EMBL" id="JBEPCV010000056">
    <property type="protein sequence ID" value="MER6909045.1"/>
    <property type="molecule type" value="Genomic_DNA"/>
</dbReference>
<dbReference type="PANTHER" id="PTHR43000">
    <property type="entry name" value="DTDP-D-GLUCOSE 4,6-DEHYDRATASE-RELATED"/>
    <property type="match status" value="1"/>
</dbReference>
<sequence>MRILVVGFTGYLGAHVAERLRALPGTRVLGAGRSPGADVPVDLAADPVDRLAETLASAAPDAVVNCAGATGGDAVTLAELNARGPAVLCAALHRACPTARLVHLGSAAEYGPGAPLGKVAESAPTRPLTAYGATKLAGTVTVGTSGLDAVVLRVGNPVGPGAPATGLPGRVTALLREAGTDPDAVLRLGDLSAYRDFVDVRDVAGAVERAVTVPGPLPGVLNVGGGDAVPVRDLVRTLAETAGFRGRIEERDAGSVRSGQVSWQCSDISAARAALGWEPSYTLGESLSALWSAGAPSPSLRAESDVPS</sequence>
<protein>
    <submittedName>
        <fullName evidence="3">NAD(P)-dependent oxidoreductase</fullName>
    </submittedName>
</protein>
<comment type="similarity">
    <text evidence="1">Belongs to the NAD(P)-dependent epimerase/dehydratase family.</text>
</comment>
<name>A0ABV1VRE0_9ACTN</name>
<organism evidence="3 4">
    <name type="scientific">Streptomyces flaveolus</name>
    <dbReference type="NCBI Taxonomy" id="67297"/>
    <lineage>
        <taxon>Bacteria</taxon>
        <taxon>Bacillati</taxon>
        <taxon>Actinomycetota</taxon>
        <taxon>Actinomycetes</taxon>
        <taxon>Kitasatosporales</taxon>
        <taxon>Streptomycetaceae</taxon>
        <taxon>Streptomyces</taxon>
    </lineage>
</organism>
<comment type="caution">
    <text evidence="3">The sequence shown here is derived from an EMBL/GenBank/DDBJ whole genome shotgun (WGS) entry which is preliminary data.</text>
</comment>
<evidence type="ECO:0000259" key="2">
    <source>
        <dbReference type="Pfam" id="PF01370"/>
    </source>
</evidence>
<evidence type="ECO:0000313" key="4">
    <source>
        <dbReference type="Proteomes" id="UP001490330"/>
    </source>
</evidence>
<evidence type="ECO:0000313" key="3">
    <source>
        <dbReference type="EMBL" id="MER6909045.1"/>
    </source>
</evidence>
<dbReference type="InterPro" id="IPR001509">
    <property type="entry name" value="Epimerase_deHydtase"/>
</dbReference>
<dbReference type="Pfam" id="PF01370">
    <property type="entry name" value="Epimerase"/>
    <property type="match status" value="1"/>
</dbReference>
<feature type="domain" description="NAD-dependent epimerase/dehydratase" evidence="2">
    <location>
        <begin position="3"/>
        <end position="224"/>
    </location>
</feature>
<dbReference type="InterPro" id="IPR036291">
    <property type="entry name" value="NAD(P)-bd_dom_sf"/>
</dbReference>
<dbReference type="Gene3D" id="3.40.50.720">
    <property type="entry name" value="NAD(P)-binding Rossmann-like Domain"/>
    <property type="match status" value="1"/>
</dbReference>
<dbReference type="SUPFAM" id="SSF51735">
    <property type="entry name" value="NAD(P)-binding Rossmann-fold domains"/>
    <property type="match status" value="1"/>
</dbReference>
<gene>
    <name evidence="3" type="ORF">ABT322_36030</name>
</gene>